<dbReference type="InterPro" id="IPR050961">
    <property type="entry name" value="BolA/IbaG_stress_morph_reg"/>
</dbReference>
<dbReference type="EMBL" id="CP059265">
    <property type="protein sequence ID" value="QLQ33992.1"/>
    <property type="molecule type" value="Genomic_DNA"/>
</dbReference>
<dbReference type="KEGG" id="this:HZT40_22865"/>
<evidence type="ECO:0000256" key="2">
    <source>
        <dbReference type="RuleBase" id="RU003860"/>
    </source>
</evidence>
<dbReference type="Proteomes" id="UP000510621">
    <property type="component" value="Chromosome"/>
</dbReference>
<dbReference type="PIRSF" id="PIRSF003113">
    <property type="entry name" value="BolA"/>
    <property type="match status" value="1"/>
</dbReference>
<dbReference type="InterPro" id="IPR036065">
    <property type="entry name" value="BolA-like_sf"/>
</dbReference>
<dbReference type="Pfam" id="PF01722">
    <property type="entry name" value="BolA"/>
    <property type="match status" value="1"/>
</dbReference>
<evidence type="ECO:0000256" key="1">
    <source>
        <dbReference type="ARBA" id="ARBA00005578"/>
    </source>
</evidence>
<evidence type="ECO:0000313" key="3">
    <source>
        <dbReference type="EMBL" id="QLQ33992.1"/>
    </source>
</evidence>
<dbReference type="PANTHER" id="PTHR46229:SF2">
    <property type="entry name" value="BOLA-LIKE PROTEIN 1"/>
    <property type="match status" value="1"/>
</dbReference>
<protein>
    <submittedName>
        <fullName evidence="3">BolA/IbaG family iron-sulfur metabolism protein</fullName>
    </submittedName>
</protein>
<accession>A0A7L6AYJ9</accession>
<reference evidence="3" key="1">
    <citation type="submission" date="2020-06" db="EMBL/GenBank/DDBJ databases">
        <title>Analysis procedures for assessing recovery of high quality, complete, closed genomes from Nanopore long read metagenome sequencing.</title>
        <authorList>
            <person name="Bessarab I."/>
            <person name="Arumugam K."/>
            <person name="Haryono M."/>
            <person name="Liu X."/>
            <person name="Roy S."/>
            <person name="Zuniga-Montanez R.E."/>
            <person name="Qiu G."/>
            <person name="Drautz-Moses D.I."/>
            <person name="Law Y.Y."/>
            <person name="Wuertz S."/>
            <person name="Lauro F.M."/>
            <person name="Huson D.H."/>
            <person name="Williams R.B."/>
        </authorList>
    </citation>
    <scope>NUCLEOTIDE SEQUENCE [LARGE SCALE GENOMIC DNA]</scope>
    <source>
        <strain evidence="3">SSD2</strain>
    </source>
</reference>
<comment type="similarity">
    <text evidence="1 2">Belongs to the BolA/IbaG family.</text>
</comment>
<organism evidence="3 4">
    <name type="scientific">Candidatus Thiothrix singaporensis</name>
    <dbReference type="NCBI Taxonomy" id="2799669"/>
    <lineage>
        <taxon>Bacteria</taxon>
        <taxon>Pseudomonadati</taxon>
        <taxon>Pseudomonadota</taxon>
        <taxon>Gammaproteobacteria</taxon>
        <taxon>Thiotrichales</taxon>
        <taxon>Thiotrichaceae</taxon>
        <taxon>Thiothrix</taxon>
    </lineage>
</organism>
<dbReference type="Gene3D" id="3.30.300.90">
    <property type="entry name" value="BolA-like"/>
    <property type="match status" value="1"/>
</dbReference>
<name>A0A7L6AYJ9_9GAMM</name>
<keyword evidence="4" id="KW-1185">Reference proteome</keyword>
<dbReference type="AlphaFoldDB" id="A0A7L6AYJ9"/>
<evidence type="ECO:0000313" key="4">
    <source>
        <dbReference type="Proteomes" id="UP000510621"/>
    </source>
</evidence>
<dbReference type="PANTHER" id="PTHR46229">
    <property type="entry name" value="BOLA TRANSCRIPTION REGULATOR"/>
    <property type="match status" value="1"/>
</dbReference>
<sequence length="79" mass="8337">MSISNAAVATIIQQHIPDAQVSISGDGYKYEADIVSAAFEGLNTLKRHQLVYAALNEAITAGQLHALTIRAKTPAEATS</sequence>
<dbReference type="InterPro" id="IPR002634">
    <property type="entry name" value="BolA"/>
</dbReference>
<dbReference type="SUPFAM" id="SSF82657">
    <property type="entry name" value="BolA-like"/>
    <property type="match status" value="1"/>
</dbReference>
<proteinExistence type="inferred from homology"/>
<gene>
    <name evidence="3" type="ORF">HZT40_22865</name>
</gene>